<evidence type="ECO:0000256" key="1">
    <source>
        <dbReference type="ARBA" id="ARBA00022801"/>
    </source>
</evidence>
<dbReference type="InterPro" id="IPR050266">
    <property type="entry name" value="AB_hydrolase_sf"/>
</dbReference>
<keyword evidence="1 3" id="KW-0378">Hydrolase</keyword>
<dbReference type="RefSeq" id="WP_338603018.1">
    <property type="nucleotide sequence ID" value="NZ_CP146016.1"/>
</dbReference>
<dbReference type="PANTHER" id="PTHR43798:SF31">
    <property type="entry name" value="AB HYDROLASE SUPERFAMILY PROTEIN YCLE"/>
    <property type="match status" value="1"/>
</dbReference>
<evidence type="ECO:0000313" key="3">
    <source>
        <dbReference type="EMBL" id="WWQ61150.1"/>
    </source>
</evidence>
<proteinExistence type="predicted"/>
<evidence type="ECO:0000313" key="4">
    <source>
        <dbReference type="Proteomes" id="UP001432202"/>
    </source>
</evidence>
<reference evidence="3 4" key="1">
    <citation type="submission" date="2024-02" db="EMBL/GenBank/DDBJ databases">
        <title>STSV induces naive adaptation in Sulfolobus.</title>
        <authorList>
            <person name="Xiang X."/>
            <person name="Song M."/>
        </authorList>
    </citation>
    <scope>NUCLEOTIDE SEQUENCE [LARGE SCALE GENOMIC DNA]</scope>
    <source>
        <strain evidence="3 4">RT2</strain>
    </source>
</reference>
<accession>A0AAX4L3E2</accession>
<dbReference type="AlphaFoldDB" id="A0AAX4L3E2"/>
<organism evidence="3 4">
    <name type="scientific">Sulfolobus tengchongensis</name>
    <dbReference type="NCBI Taxonomy" id="207809"/>
    <lineage>
        <taxon>Archaea</taxon>
        <taxon>Thermoproteota</taxon>
        <taxon>Thermoprotei</taxon>
        <taxon>Sulfolobales</taxon>
        <taxon>Sulfolobaceae</taxon>
        <taxon>Sulfolobus</taxon>
    </lineage>
</organism>
<protein>
    <submittedName>
        <fullName evidence="3">Alpha/beta hydrolase</fullName>
    </submittedName>
</protein>
<evidence type="ECO:0000259" key="2">
    <source>
        <dbReference type="Pfam" id="PF00561"/>
    </source>
</evidence>
<dbReference type="SUPFAM" id="SSF53474">
    <property type="entry name" value="alpha/beta-Hydrolases"/>
    <property type="match status" value="1"/>
</dbReference>
<dbReference type="PANTHER" id="PTHR43798">
    <property type="entry name" value="MONOACYLGLYCEROL LIPASE"/>
    <property type="match status" value="1"/>
</dbReference>
<dbReference type="GO" id="GO:0016787">
    <property type="term" value="F:hydrolase activity"/>
    <property type="evidence" value="ECO:0007669"/>
    <property type="project" value="UniProtKB-KW"/>
</dbReference>
<name>A0AAX4L3E2_9CREN</name>
<dbReference type="Gene3D" id="3.40.50.1820">
    <property type="entry name" value="alpha/beta hydrolase"/>
    <property type="match status" value="1"/>
</dbReference>
<dbReference type="GeneID" id="89335795"/>
<dbReference type="PRINTS" id="PR00111">
    <property type="entry name" value="ABHYDROLASE"/>
</dbReference>
<feature type="domain" description="AB hydrolase-1" evidence="2">
    <location>
        <begin position="27"/>
        <end position="255"/>
    </location>
</feature>
<dbReference type="Proteomes" id="UP001432202">
    <property type="component" value="Chromosome"/>
</dbReference>
<sequence length="272" mass="30858">MSLSSKNLTINGTEISFYDLGQGGDKTIVFLHSFNHSKLMWIYQFPDFVKAGYRVIAPDFRGHGDSLYTPGKISMEIFAKDIVELLQELNVKKAVIVGSSMGGFVAFNIWRIANDMISGLILAGTKAHPDGENEKSRRTNQIKILKEKGIREFVNSFAPKRLSKYTVEHKPWVVDLVRVMSMSMEKEAIIETLQALMNKSDDTKILKDINVPTLIVCGKEDTFTPCNYSQYMHENIEKSKLIILENAAHMCVMDQPESFNEISLHFLRESNL</sequence>
<dbReference type="InterPro" id="IPR000639">
    <property type="entry name" value="Epox_hydrolase-like"/>
</dbReference>
<dbReference type="InterPro" id="IPR029058">
    <property type="entry name" value="AB_hydrolase_fold"/>
</dbReference>
<dbReference type="PRINTS" id="PR00412">
    <property type="entry name" value="EPOXHYDRLASE"/>
</dbReference>
<dbReference type="Pfam" id="PF00561">
    <property type="entry name" value="Abhydrolase_1"/>
    <property type="match status" value="1"/>
</dbReference>
<keyword evidence="4" id="KW-1185">Reference proteome</keyword>
<dbReference type="EMBL" id="CP146016">
    <property type="protein sequence ID" value="WWQ61150.1"/>
    <property type="molecule type" value="Genomic_DNA"/>
</dbReference>
<gene>
    <name evidence="3" type="ORF">V6M85_03465</name>
</gene>
<dbReference type="InterPro" id="IPR000073">
    <property type="entry name" value="AB_hydrolase_1"/>
</dbReference>
<dbReference type="GO" id="GO:0016020">
    <property type="term" value="C:membrane"/>
    <property type="evidence" value="ECO:0007669"/>
    <property type="project" value="TreeGrafter"/>
</dbReference>